<name>A0AC34FMQ3_9BILA</name>
<sequence>MLIYFILLFFNVILSVTSQDKLIHVHALWRHGERNPRKLFHGDLNNDSAFPEGLGQLTKNGINQLYTIGKHFQARYMYEFQFLTPEYLHSEVYARSTDIDRTIISAMAFYSGLYSNGTNEAHILAPVPIHTMQPKMIFFSNKTQIPLSYYHAIFVFDATTIEVSALRSIGFIRFMKSELDG</sequence>
<protein>
    <submittedName>
        <fullName evidence="2">Uncharacterized protein</fullName>
    </submittedName>
</protein>
<accession>A0AC34FMQ3</accession>
<proteinExistence type="predicted"/>
<evidence type="ECO:0000313" key="1">
    <source>
        <dbReference type="Proteomes" id="UP000887579"/>
    </source>
</evidence>
<dbReference type="WBParaSite" id="ES5_v2.g18529.t1">
    <property type="protein sequence ID" value="ES5_v2.g18529.t1"/>
    <property type="gene ID" value="ES5_v2.g18529"/>
</dbReference>
<dbReference type="Proteomes" id="UP000887579">
    <property type="component" value="Unplaced"/>
</dbReference>
<organism evidence="1 2">
    <name type="scientific">Panagrolaimus sp. ES5</name>
    <dbReference type="NCBI Taxonomy" id="591445"/>
    <lineage>
        <taxon>Eukaryota</taxon>
        <taxon>Metazoa</taxon>
        <taxon>Ecdysozoa</taxon>
        <taxon>Nematoda</taxon>
        <taxon>Chromadorea</taxon>
        <taxon>Rhabditida</taxon>
        <taxon>Tylenchina</taxon>
        <taxon>Panagrolaimomorpha</taxon>
        <taxon>Panagrolaimoidea</taxon>
        <taxon>Panagrolaimidae</taxon>
        <taxon>Panagrolaimus</taxon>
    </lineage>
</organism>
<evidence type="ECO:0000313" key="2">
    <source>
        <dbReference type="WBParaSite" id="ES5_v2.g18529.t1"/>
    </source>
</evidence>
<reference evidence="2" key="1">
    <citation type="submission" date="2022-11" db="UniProtKB">
        <authorList>
            <consortium name="WormBaseParasite"/>
        </authorList>
    </citation>
    <scope>IDENTIFICATION</scope>
</reference>